<evidence type="ECO:0000256" key="6">
    <source>
        <dbReference type="SAM" id="Coils"/>
    </source>
</evidence>
<dbReference type="Pfam" id="PF04082">
    <property type="entry name" value="Fungal_trans"/>
    <property type="match status" value="1"/>
</dbReference>
<protein>
    <submittedName>
        <fullName evidence="9">Glucose transport transcription regulator RGT1</fullName>
    </submittedName>
</protein>
<dbReference type="GO" id="GO:0000981">
    <property type="term" value="F:DNA-binding transcription factor activity, RNA polymerase II-specific"/>
    <property type="evidence" value="ECO:0007669"/>
    <property type="project" value="InterPro"/>
</dbReference>
<dbReference type="InterPro" id="IPR050797">
    <property type="entry name" value="Carb_Metab_Trans_Reg"/>
</dbReference>
<evidence type="ECO:0000256" key="1">
    <source>
        <dbReference type="ARBA" id="ARBA00022723"/>
    </source>
</evidence>
<evidence type="ECO:0000256" key="2">
    <source>
        <dbReference type="ARBA" id="ARBA00023015"/>
    </source>
</evidence>
<dbReference type="PANTHER" id="PTHR31668:SF26">
    <property type="entry name" value="GLUCOSE TRANSPORT TRANSCRIPTION REGULATOR RGT1-RELATED"/>
    <property type="match status" value="1"/>
</dbReference>
<feature type="domain" description="Zn(2)-C6 fungal-type" evidence="8">
    <location>
        <begin position="241"/>
        <end position="275"/>
    </location>
</feature>
<dbReference type="PROSITE" id="PS00463">
    <property type="entry name" value="ZN2_CY6_FUNGAL_1"/>
    <property type="match status" value="1"/>
</dbReference>
<keyword evidence="4" id="KW-0804">Transcription</keyword>
<feature type="compositionally biased region" description="Low complexity" evidence="7">
    <location>
        <begin position="129"/>
        <end position="141"/>
    </location>
</feature>
<dbReference type="PANTHER" id="PTHR31668">
    <property type="entry name" value="GLUCOSE TRANSPORT TRANSCRIPTION REGULATOR RGT1-RELATED-RELATED"/>
    <property type="match status" value="1"/>
</dbReference>
<keyword evidence="5" id="KW-0539">Nucleus</keyword>
<sequence length="895" mass="97901">MDDKKPAPEAEDAVMHQSYPSPIVDSTEAQYYQQLAQHRELEPQMDLQPAQPDHHGLPNMPEHQEQHHEHHELHQLQGLHESPAPQQQTSRPPVSADELQLAAQLTQGLAPMMGSDVQDQAQEQQSMPQQDGQEGQVQAQAEPNLQEQLEASLQDHERELQSHEHEHELQNQDHELQNHELQGVMPHAGQAHAHHYAQNPPPAPHLPHHMSMEHMPQASIHPQYQLPDATPPRKRSKVSRACDECRRKKIKCDAQSDANEQPCSNCRRSNAQCLFSRVPQKRGPSKGYIKELADRINTIEGKLNTNVDGLERRDSSEAFASPGLGDESRKRPFSSISGEGFQTPSPNRLPMYPTDHRPILPYLQPDFRAQNSGDPADLSIKPATPMQFPGPTNDMNLQGQPEMMDGISQNGLPQGSSHQADQLPEIEDEAFNRYLEVVHPTFPVLASTKARVQSLLWQSPLALQNAFYNAFFSMVKPFLSDPGSEVDGDPATTCRLLSDWEAERKPGSPVTDLVRLQTLVMALISIDCHGIASAKGQLGGASKTDILGRAVGLGYSMKIHLRSIDSDPNPELDPNSDDNVALRAWWVLVMLDRWNAVGLGMPTLISNDNVVVPPGLEHIAGEVVFMLIRISFVLGHLVPLALRPPLDPFSQGGAVLDSVASVPTQMLAWVFPAGRTDPVLHLAYWHVRLLSELISGDRMQRTRNILQAAKSIVGILACNYDLLNPITHHFATLLSLGLLELRRFDETRDEAVKLINDVLSYSMLPTPWNASVRDKLAEIQEAGARPGTATSSGVGGPSTSQNLQQLADLATAVDGSAAAPAEEDGPAKEEPLVAVSNGTGPAAAAADGKLEEENHDGGGGGGGGGDAQQTLADVRTLLKNGYLTCFDEPKDEMVV</sequence>
<gene>
    <name evidence="9" type="ORF">C8A00DRAFT_34183</name>
</gene>
<keyword evidence="3" id="KW-0238">DNA-binding</keyword>
<feature type="compositionally biased region" description="Polar residues" evidence="7">
    <location>
        <begin position="334"/>
        <end position="346"/>
    </location>
</feature>
<reference evidence="9" key="1">
    <citation type="journal article" date="2023" name="Mol. Phylogenet. Evol.">
        <title>Genome-scale phylogeny and comparative genomics of the fungal order Sordariales.</title>
        <authorList>
            <person name="Hensen N."/>
            <person name="Bonometti L."/>
            <person name="Westerberg I."/>
            <person name="Brannstrom I.O."/>
            <person name="Guillou S."/>
            <person name="Cros-Aarteil S."/>
            <person name="Calhoun S."/>
            <person name="Haridas S."/>
            <person name="Kuo A."/>
            <person name="Mondo S."/>
            <person name="Pangilinan J."/>
            <person name="Riley R."/>
            <person name="LaButti K."/>
            <person name="Andreopoulos B."/>
            <person name="Lipzen A."/>
            <person name="Chen C."/>
            <person name="Yan M."/>
            <person name="Daum C."/>
            <person name="Ng V."/>
            <person name="Clum A."/>
            <person name="Steindorff A."/>
            <person name="Ohm R.A."/>
            <person name="Martin F."/>
            <person name="Silar P."/>
            <person name="Natvig D.O."/>
            <person name="Lalanne C."/>
            <person name="Gautier V."/>
            <person name="Ament-Velasquez S.L."/>
            <person name="Kruys A."/>
            <person name="Hutchinson M.I."/>
            <person name="Powell A.J."/>
            <person name="Barry K."/>
            <person name="Miller A.N."/>
            <person name="Grigoriev I.V."/>
            <person name="Debuchy R."/>
            <person name="Gladieux P."/>
            <person name="Hiltunen Thoren M."/>
            <person name="Johannesson H."/>
        </authorList>
    </citation>
    <scope>NUCLEOTIDE SEQUENCE</scope>
    <source>
        <strain evidence="9">CBS 538.74</strain>
    </source>
</reference>
<feature type="region of interest" description="Disordered" evidence="7">
    <location>
        <begin position="814"/>
        <end position="868"/>
    </location>
</feature>
<comment type="caution">
    <text evidence="9">The sequence shown here is derived from an EMBL/GenBank/DDBJ whole genome shotgun (WGS) entry which is preliminary data.</text>
</comment>
<evidence type="ECO:0000313" key="9">
    <source>
        <dbReference type="EMBL" id="KAK4153067.1"/>
    </source>
</evidence>
<organism evidence="9 10">
    <name type="scientific">Chaetomidium leptoderma</name>
    <dbReference type="NCBI Taxonomy" id="669021"/>
    <lineage>
        <taxon>Eukaryota</taxon>
        <taxon>Fungi</taxon>
        <taxon>Dikarya</taxon>
        <taxon>Ascomycota</taxon>
        <taxon>Pezizomycotina</taxon>
        <taxon>Sordariomycetes</taxon>
        <taxon>Sordariomycetidae</taxon>
        <taxon>Sordariales</taxon>
        <taxon>Chaetomiaceae</taxon>
        <taxon>Chaetomidium</taxon>
    </lineage>
</organism>
<proteinExistence type="predicted"/>
<dbReference type="Gene3D" id="4.10.240.10">
    <property type="entry name" value="Zn(2)-C6 fungal-type DNA-binding domain"/>
    <property type="match status" value="1"/>
</dbReference>
<reference evidence="9" key="2">
    <citation type="submission" date="2023-05" db="EMBL/GenBank/DDBJ databases">
        <authorList>
            <consortium name="Lawrence Berkeley National Laboratory"/>
            <person name="Steindorff A."/>
            <person name="Hensen N."/>
            <person name="Bonometti L."/>
            <person name="Westerberg I."/>
            <person name="Brannstrom I.O."/>
            <person name="Guillou S."/>
            <person name="Cros-Aarteil S."/>
            <person name="Calhoun S."/>
            <person name="Haridas S."/>
            <person name="Kuo A."/>
            <person name="Mondo S."/>
            <person name="Pangilinan J."/>
            <person name="Riley R."/>
            <person name="Labutti K."/>
            <person name="Andreopoulos B."/>
            <person name="Lipzen A."/>
            <person name="Chen C."/>
            <person name="Yanf M."/>
            <person name="Daum C."/>
            <person name="Ng V."/>
            <person name="Clum A."/>
            <person name="Ohm R."/>
            <person name="Martin F."/>
            <person name="Silar P."/>
            <person name="Natvig D."/>
            <person name="Lalanne C."/>
            <person name="Gautier V."/>
            <person name="Ament-Velasquez S.L."/>
            <person name="Kruys A."/>
            <person name="Hutchinson M.I."/>
            <person name="Powell A.J."/>
            <person name="Barry K."/>
            <person name="Miller A.N."/>
            <person name="Grigoriev I.V."/>
            <person name="Debuchy R."/>
            <person name="Gladieux P."/>
            <person name="Thoren M.H."/>
            <person name="Johannesson H."/>
        </authorList>
    </citation>
    <scope>NUCLEOTIDE SEQUENCE</scope>
    <source>
        <strain evidence="9">CBS 538.74</strain>
    </source>
</reference>
<keyword evidence="10" id="KW-1185">Reference proteome</keyword>
<dbReference type="InterPro" id="IPR036864">
    <property type="entry name" value="Zn2-C6_fun-type_DNA-bd_sf"/>
</dbReference>
<dbReference type="EMBL" id="MU856952">
    <property type="protein sequence ID" value="KAK4153067.1"/>
    <property type="molecule type" value="Genomic_DNA"/>
</dbReference>
<dbReference type="InterPro" id="IPR001138">
    <property type="entry name" value="Zn2Cys6_DnaBD"/>
</dbReference>
<dbReference type="GO" id="GO:0003677">
    <property type="term" value="F:DNA binding"/>
    <property type="evidence" value="ECO:0007669"/>
    <property type="project" value="UniProtKB-KW"/>
</dbReference>
<feature type="compositionally biased region" description="Gly residues" evidence="7">
    <location>
        <begin position="857"/>
        <end position="866"/>
    </location>
</feature>
<dbReference type="GO" id="GO:0008270">
    <property type="term" value="F:zinc ion binding"/>
    <property type="evidence" value="ECO:0007669"/>
    <property type="project" value="InterPro"/>
</dbReference>
<dbReference type="AlphaFoldDB" id="A0AAN6ZW42"/>
<feature type="compositionally biased region" description="Polar residues" evidence="7">
    <location>
        <begin position="27"/>
        <end position="36"/>
    </location>
</feature>
<evidence type="ECO:0000313" key="10">
    <source>
        <dbReference type="Proteomes" id="UP001302745"/>
    </source>
</evidence>
<dbReference type="Pfam" id="PF00172">
    <property type="entry name" value="Zn_clus"/>
    <property type="match status" value="1"/>
</dbReference>
<keyword evidence="1" id="KW-0479">Metal-binding</keyword>
<dbReference type="GO" id="GO:0006351">
    <property type="term" value="P:DNA-templated transcription"/>
    <property type="evidence" value="ECO:0007669"/>
    <property type="project" value="InterPro"/>
</dbReference>
<evidence type="ECO:0000259" key="8">
    <source>
        <dbReference type="PROSITE" id="PS50048"/>
    </source>
</evidence>
<dbReference type="CDD" id="cd00067">
    <property type="entry name" value="GAL4"/>
    <property type="match status" value="1"/>
</dbReference>
<evidence type="ECO:0000256" key="4">
    <source>
        <dbReference type="ARBA" id="ARBA00023163"/>
    </source>
</evidence>
<dbReference type="SUPFAM" id="SSF57701">
    <property type="entry name" value="Zn2/Cys6 DNA-binding domain"/>
    <property type="match status" value="1"/>
</dbReference>
<feature type="coiled-coil region" evidence="6">
    <location>
        <begin position="146"/>
        <end position="182"/>
    </location>
</feature>
<feature type="compositionally biased region" description="Polar residues" evidence="7">
    <location>
        <begin position="117"/>
        <end position="128"/>
    </location>
</feature>
<dbReference type="InterPro" id="IPR007219">
    <property type="entry name" value="XnlR_reg_dom"/>
</dbReference>
<dbReference type="Proteomes" id="UP001302745">
    <property type="component" value="Unassembled WGS sequence"/>
</dbReference>
<feature type="region of interest" description="Disordered" evidence="7">
    <location>
        <begin position="1"/>
        <end position="97"/>
    </location>
</feature>
<dbReference type="CDD" id="cd12148">
    <property type="entry name" value="fungal_TF_MHR"/>
    <property type="match status" value="1"/>
</dbReference>
<feature type="region of interest" description="Disordered" evidence="7">
    <location>
        <begin position="190"/>
        <end position="210"/>
    </location>
</feature>
<evidence type="ECO:0000256" key="7">
    <source>
        <dbReference type="SAM" id="MobiDB-lite"/>
    </source>
</evidence>
<feature type="compositionally biased region" description="Basic and acidic residues" evidence="7">
    <location>
        <begin position="52"/>
        <end position="74"/>
    </location>
</feature>
<keyword evidence="2" id="KW-0805">Transcription regulation</keyword>
<evidence type="ECO:0000256" key="5">
    <source>
        <dbReference type="ARBA" id="ARBA00023242"/>
    </source>
</evidence>
<keyword evidence="6" id="KW-0175">Coiled coil</keyword>
<feature type="region of interest" description="Disordered" evidence="7">
    <location>
        <begin position="308"/>
        <end position="350"/>
    </location>
</feature>
<name>A0AAN6ZW42_9PEZI</name>
<accession>A0AAN6ZW42</accession>
<evidence type="ECO:0000256" key="3">
    <source>
        <dbReference type="ARBA" id="ARBA00023125"/>
    </source>
</evidence>
<feature type="region of interest" description="Disordered" evidence="7">
    <location>
        <begin position="115"/>
        <end position="141"/>
    </location>
</feature>
<dbReference type="SMART" id="SM00066">
    <property type="entry name" value="GAL4"/>
    <property type="match status" value="1"/>
</dbReference>
<dbReference type="PROSITE" id="PS50048">
    <property type="entry name" value="ZN2_CY6_FUNGAL_2"/>
    <property type="match status" value="1"/>
</dbReference>